<gene>
    <name evidence="1" type="ORF">MAPG_08331</name>
</gene>
<dbReference type="VEuPathDB" id="FungiDB:MAPG_08331"/>
<dbReference type="eggNOG" id="ENOG502RJSH">
    <property type="taxonomic scope" value="Eukaryota"/>
</dbReference>
<evidence type="ECO:0000313" key="2">
    <source>
        <dbReference type="EnsemblFungi" id="MAPG_08331T0"/>
    </source>
</evidence>
<sequence>MAADYQNAAPPNLGMNYQPQVPDTTFGPMTHIHRPRFDPPGLVAAQPAISVSVQSPPAVMIPQPGIQVAMGPVFQPPIMAAPIPAAPIPMPGAVQIPAPVAAVTGPPVILQQPVPSAPMVMPAGPPMAVASGMAMGPGMSVAPGMAVGSGVAVAPGMAPMPGAFPAMPAAVAGHPGMILQGNSGVWPEPACGIGRTGTEYAAEQMEMAYANKSFEPQDFKPADDNPSRMYMCRELDGNWTLRSRYSIDRMGNEWRWHMAPEGYFYAVRLPN</sequence>
<dbReference type="STRING" id="644358.A0A0C4E732"/>
<reference evidence="1" key="1">
    <citation type="submission" date="2010-05" db="EMBL/GenBank/DDBJ databases">
        <title>The Genome Sequence of Magnaporthe poae strain ATCC 64411.</title>
        <authorList>
            <consortium name="The Broad Institute Genome Sequencing Platform"/>
            <consortium name="Broad Institute Genome Sequencing Center for Infectious Disease"/>
            <person name="Ma L.-J."/>
            <person name="Dead R."/>
            <person name="Young S."/>
            <person name="Zeng Q."/>
            <person name="Koehrsen M."/>
            <person name="Alvarado L."/>
            <person name="Berlin A."/>
            <person name="Chapman S.B."/>
            <person name="Chen Z."/>
            <person name="Freedman E."/>
            <person name="Gellesch M."/>
            <person name="Goldberg J."/>
            <person name="Griggs A."/>
            <person name="Gujja S."/>
            <person name="Heilman E.R."/>
            <person name="Heiman D."/>
            <person name="Hepburn T."/>
            <person name="Howarth C."/>
            <person name="Jen D."/>
            <person name="Larson L."/>
            <person name="Mehta T."/>
            <person name="Neiman D."/>
            <person name="Pearson M."/>
            <person name="Roberts A."/>
            <person name="Saif S."/>
            <person name="Shea T."/>
            <person name="Shenoy N."/>
            <person name="Sisk P."/>
            <person name="Stolte C."/>
            <person name="Sykes S."/>
            <person name="Walk T."/>
            <person name="White J."/>
            <person name="Yandava C."/>
            <person name="Haas B."/>
            <person name="Nusbaum C."/>
            <person name="Birren B."/>
        </authorList>
    </citation>
    <scope>NUCLEOTIDE SEQUENCE</scope>
    <source>
        <strain evidence="1">ATCC 64411</strain>
    </source>
</reference>
<evidence type="ECO:0000313" key="1">
    <source>
        <dbReference type="EMBL" id="KLU89360.1"/>
    </source>
</evidence>
<reference evidence="3" key="2">
    <citation type="submission" date="2010-05" db="EMBL/GenBank/DDBJ databases">
        <title>The genome sequence of Magnaporthe poae strain ATCC 64411.</title>
        <authorList>
            <person name="Ma L.-J."/>
            <person name="Dead R."/>
            <person name="Young S."/>
            <person name="Zeng Q."/>
            <person name="Koehrsen M."/>
            <person name="Alvarado L."/>
            <person name="Berlin A."/>
            <person name="Chapman S.B."/>
            <person name="Chen Z."/>
            <person name="Freedman E."/>
            <person name="Gellesch M."/>
            <person name="Goldberg J."/>
            <person name="Griggs A."/>
            <person name="Gujja S."/>
            <person name="Heilman E.R."/>
            <person name="Heiman D."/>
            <person name="Hepburn T."/>
            <person name="Howarth C."/>
            <person name="Jen D."/>
            <person name="Larson L."/>
            <person name="Mehta T."/>
            <person name="Neiman D."/>
            <person name="Pearson M."/>
            <person name="Roberts A."/>
            <person name="Saif S."/>
            <person name="Shea T."/>
            <person name="Shenoy N."/>
            <person name="Sisk P."/>
            <person name="Stolte C."/>
            <person name="Sykes S."/>
            <person name="Walk T."/>
            <person name="White J."/>
            <person name="Yandava C."/>
            <person name="Haas B."/>
            <person name="Nusbaum C."/>
            <person name="Birren B."/>
        </authorList>
    </citation>
    <scope>NUCLEOTIDE SEQUENCE [LARGE SCALE GENOMIC DNA]</scope>
    <source>
        <strain evidence="3">ATCC 64411 / 73-15</strain>
    </source>
</reference>
<organism evidence="2 3">
    <name type="scientific">Magnaporthiopsis poae (strain ATCC 64411 / 73-15)</name>
    <name type="common">Kentucky bluegrass fungus</name>
    <name type="synonym">Magnaporthe poae</name>
    <dbReference type="NCBI Taxonomy" id="644358"/>
    <lineage>
        <taxon>Eukaryota</taxon>
        <taxon>Fungi</taxon>
        <taxon>Dikarya</taxon>
        <taxon>Ascomycota</taxon>
        <taxon>Pezizomycotina</taxon>
        <taxon>Sordariomycetes</taxon>
        <taxon>Sordariomycetidae</taxon>
        <taxon>Magnaporthales</taxon>
        <taxon>Magnaporthaceae</taxon>
        <taxon>Magnaporthiopsis</taxon>
    </lineage>
</organism>
<dbReference type="EnsemblFungi" id="MAPG_08331T0">
    <property type="protein sequence ID" value="MAPG_08331T0"/>
    <property type="gene ID" value="MAPG_08331"/>
</dbReference>
<reference evidence="1" key="3">
    <citation type="submission" date="2011-03" db="EMBL/GenBank/DDBJ databases">
        <title>Annotation of Magnaporthe poae ATCC 64411.</title>
        <authorList>
            <person name="Ma L.-J."/>
            <person name="Dead R."/>
            <person name="Young S.K."/>
            <person name="Zeng Q."/>
            <person name="Gargeya S."/>
            <person name="Fitzgerald M."/>
            <person name="Haas B."/>
            <person name="Abouelleil A."/>
            <person name="Alvarado L."/>
            <person name="Arachchi H.M."/>
            <person name="Berlin A."/>
            <person name="Brown A."/>
            <person name="Chapman S.B."/>
            <person name="Chen Z."/>
            <person name="Dunbar C."/>
            <person name="Freedman E."/>
            <person name="Gearin G."/>
            <person name="Gellesch M."/>
            <person name="Goldberg J."/>
            <person name="Griggs A."/>
            <person name="Gujja S."/>
            <person name="Heiman D."/>
            <person name="Howarth C."/>
            <person name="Larson L."/>
            <person name="Lui A."/>
            <person name="MacDonald P.J.P."/>
            <person name="Mehta T."/>
            <person name="Montmayeur A."/>
            <person name="Murphy C."/>
            <person name="Neiman D."/>
            <person name="Pearson M."/>
            <person name="Priest M."/>
            <person name="Roberts A."/>
            <person name="Saif S."/>
            <person name="Shea T."/>
            <person name="Shenoy N."/>
            <person name="Sisk P."/>
            <person name="Stolte C."/>
            <person name="Sykes S."/>
            <person name="Yandava C."/>
            <person name="Wortman J."/>
            <person name="Nusbaum C."/>
            <person name="Birren B."/>
        </authorList>
    </citation>
    <scope>NUCLEOTIDE SEQUENCE</scope>
    <source>
        <strain evidence="1">ATCC 64411</strain>
    </source>
</reference>
<protein>
    <submittedName>
        <fullName evidence="1 2">Uncharacterized protein</fullName>
    </submittedName>
</protein>
<reference evidence="2" key="4">
    <citation type="journal article" date="2015" name="G3 (Bethesda)">
        <title>Genome sequences of three phytopathogenic species of the Magnaporthaceae family of fungi.</title>
        <authorList>
            <person name="Okagaki L.H."/>
            <person name="Nunes C.C."/>
            <person name="Sailsbery J."/>
            <person name="Clay B."/>
            <person name="Brown D."/>
            <person name="John T."/>
            <person name="Oh Y."/>
            <person name="Young N."/>
            <person name="Fitzgerald M."/>
            <person name="Haas B.J."/>
            <person name="Zeng Q."/>
            <person name="Young S."/>
            <person name="Adiconis X."/>
            <person name="Fan L."/>
            <person name="Levin J.Z."/>
            <person name="Mitchell T.K."/>
            <person name="Okubara P.A."/>
            <person name="Farman M.L."/>
            <person name="Kohn L.M."/>
            <person name="Birren B."/>
            <person name="Ma L.-J."/>
            <person name="Dean R.A."/>
        </authorList>
    </citation>
    <scope>NUCLEOTIDE SEQUENCE</scope>
    <source>
        <strain evidence="2">ATCC 64411 / 73-15</strain>
    </source>
</reference>
<dbReference type="EMBL" id="ADBL01002013">
    <property type="status" value="NOT_ANNOTATED_CDS"/>
    <property type="molecule type" value="Genomic_DNA"/>
</dbReference>
<dbReference type="OrthoDB" id="5194044at2759"/>
<proteinExistence type="predicted"/>
<dbReference type="Proteomes" id="UP000011715">
    <property type="component" value="Unassembled WGS sequence"/>
</dbReference>
<dbReference type="AlphaFoldDB" id="A0A0C4E732"/>
<dbReference type="OMA" id="DCRWYIT"/>
<accession>A0A0C4E732</accession>
<dbReference type="EMBL" id="GL876972">
    <property type="protein sequence ID" value="KLU89360.1"/>
    <property type="molecule type" value="Genomic_DNA"/>
</dbReference>
<reference evidence="2" key="5">
    <citation type="submission" date="2015-06" db="UniProtKB">
        <authorList>
            <consortium name="EnsemblFungi"/>
        </authorList>
    </citation>
    <scope>IDENTIFICATION</scope>
    <source>
        <strain evidence="2">ATCC 64411</strain>
    </source>
</reference>
<evidence type="ECO:0000313" key="3">
    <source>
        <dbReference type="Proteomes" id="UP000011715"/>
    </source>
</evidence>
<keyword evidence="3" id="KW-1185">Reference proteome</keyword>
<name>A0A0C4E732_MAGP6</name>